<comment type="similarity">
    <text evidence="6 18">Belongs to the sugar phosphate cyclases superfamily. Dehydroquinate synthase family.</text>
</comment>
<gene>
    <name evidence="18" type="primary">aroB</name>
    <name evidence="21" type="ORF">SAMN05216225_1001336</name>
</gene>
<dbReference type="Gene3D" id="3.40.50.1970">
    <property type="match status" value="1"/>
</dbReference>
<dbReference type="FunFam" id="3.40.50.1970:FF:000007">
    <property type="entry name" value="Pentafunctional AROM polypeptide"/>
    <property type="match status" value="1"/>
</dbReference>
<evidence type="ECO:0000256" key="4">
    <source>
        <dbReference type="ARBA" id="ARBA00004496"/>
    </source>
</evidence>
<dbReference type="RefSeq" id="WP_072887680.1">
    <property type="nucleotide sequence ID" value="NZ_FQVW01000001.1"/>
</dbReference>
<dbReference type="SUPFAM" id="SSF56796">
    <property type="entry name" value="Dehydroquinate synthase-like"/>
    <property type="match status" value="1"/>
</dbReference>
<dbReference type="GO" id="GO:0009423">
    <property type="term" value="P:chorismate biosynthetic process"/>
    <property type="evidence" value="ECO:0007669"/>
    <property type="project" value="UniProtKB-UniRule"/>
</dbReference>
<evidence type="ECO:0000256" key="13">
    <source>
        <dbReference type="ARBA" id="ARBA00022833"/>
    </source>
</evidence>
<dbReference type="InterPro" id="IPR016037">
    <property type="entry name" value="DHQ_synth_AroB"/>
</dbReference>
<dbReference type="STRING" id="930117.SAMN05216225_1001336"/>
<dbReference type="PANTHER" id="PTHR43622:SF7">
    <property type="entry name" value="3-DEHYDROQUINATE SYNTHASE, CHLOROPLASTIC"/>
    <property type="match status" value="1"/>
</dbReference>
<dbReference type="Pfam" id="PF01761">
    <property type="entry name" value="DHQ_synthase"/>
    <property type="match status" value="1"/>
</dbReference>
<dbReference type="EMBL" id="FQVW01000001">
    <property type="protein sequence ID" value="SHF56719.1"/>
    <property type="molecule type" value="Genomic_DNA"/>
</dbReference>
<evidence type="ECO:0000256" key="8">
    <source>
        <dbReference type="ARBA" id="ARBA00017684"/>
    </source>
</evidence>
<dbReference type="GO" id="GO:0005737">
    <property type="term" value="C:cytoplasm"/>
    <property type="evidence" value="ECO:0007669"/>
    <property type="project" value="UniProtKB-SubCell"/>
</dbReference>
<evidence type="ECO:0000256" key="7">
    <source>
        <dbReference type="ARBA" id="ARBA00013031"/>
    </source>
</evidence>
<dbReference type="GO" id="GO:0009073">
    <property type="term" value="P:aromatic amino acid family biosynthetic process"/>
    <property type="evidence" value="ECO:0007669"/>
    <property type="project" value="UniProtKB-KW"/>
</dbReference>
<evidence type="ECO:0000313" key="22">
    <source>
        <dbReference type="Proteomes" id="UP000183988"/>
    </source>
</evidence>
<dbReference type="AlphaFoldDB" id="A0A1M5CPQ8"/>
<sequence>MRTIDVQASSHDYSIHIGSGLRLALKSYISMDYSKILIMTDENVANIYLDDVLGQFSEKEILKVIIPAGESSKSIEIFYSTHTKAIEFGLDRSSLIIALGGGVVGDLAGFIASTYMRGIDYIQMPTTILAHDSSVGGKVAINHELGKNLIGSFYPPKLVLYDIDTLHTLPTREIRSGYAEIIKEAMLAKQSNLNEILSTTISDIPNEKLMQDLELGIKIKAAIVEEDEKERGTRKHLNLGHTLGHAIEAVLGYGKITHGEAVGIGLLFAVYVSEKYFSKKILFSQLLSWLKKNHYPLNIVNSLTPTALVDKMKTDKKNVHNKIHMVLLEAIGQPTVHSFEDNKILDYIQSFFDMVKEEMMN</sequence>
<dbReference type="InterPro" id="IPR056179">
    <property type="entry name" value="DHQS_C"/>
</dbReference>
<organism evidence="21 22">
    <name type="scientific">Ornithinibacillus halophilus</name>
    <dbReference type="NCBI Taxonomy" id="930117"/>
    <lineage>
        <taxon>Bacteria</taxon>
        <taxon>Bacillati</taxon>
        <taxon>Bacillota</taxon>
        <taxon>Bacilli</taxon>
        <taxon>Bacillales</taxon>
        <taxon>Bacillaceae</taxon>
        <taxon>Ornithinibacillus</taxon>
    </lineage>
</organism>
<dbReference type="OrthoDB" id="9806583at2"/>
<feature type="domain" description="3-dehydroquinate synthase C-terminal" evidence="20">
    <location>
        <begin position="177"/>
        <end position="318"/>
    </location>
</feature>
<dbReference type="PIRSF" id="PIRSF001455">
    <property type="entry name" value="DHQ_synth"/>
    <property type="match status" value="1"/>
</dbReference>
<evidence type="ECO:0000259" key="19">
    <source>
        <dbReference type="Pfam" id="PF01761"/>
    </source>
</evidence>
<keyword evidence="10 18" id="KW-0028">Amino-acid biosynthesis</keyword>
<dbReference type="CDD" id="cd08195">
    <property type="entry name" value="DHQS"/>
    <property type="match status" value="1"/>
</dbReference>
<evidence type="ECO:0000256" key="18">
    <source>
        <dbReference type="HAMAP-Rule" id="MF_00110"/>
    </source>
</evidence>
<reference evidence="21 22" key="1">
    <citation type="submission" date="2016-11" db="EMBL/GenBank/DDBJ databases">
        <authorList>
            <person name="Jaros S."/>
            <person name="Januszkiewicz K."/>
            <person name="Wedrychowicz H."/>
        </authorList>
    </citation>
    <scope>NUCLEOTIDE SEQUENCE [LARGE SCALE GENOMIC DNA]</scope>
    <source>
        <strain evidence="21 22">IBRC-M 10683</strain>
    </source>
</reference>
<dbReference type="InterPro" id="IPR050071">
    <property type="entry name" value="Dehydroquinate_synthase"/>
</dbReference>
<feature type="binding site" evidence="18">
    <location>
        <position position="241"/>
    </location>
    <ligand>
        <name>Zn(2+)</name>
        <dbReference type="ChEBI" id="CHEBI:29105"/>
    </ligand>
</feature>
<dbReference type="GO" id="GO:0003856">
    <property type="term" value="F:3-dehydroquinate synthase activity"/>
    <property type="evidence" value="ECO:0007669"/>
    <property type="project" value="UniProtKB-UniRule"/>
</dbReference>
<dbReference type="InterPro" id="IPR030963">
    <property type="entry name" value="DHQ_synth_fam"/>
</dbReference>
<evidence type="ECO:0000256" key="2">
    <source>
        <dbReference type="ARBA" id="ARBA00001911"/>
    </source>
</evidence>
<comment type="cofactor">
    <cofactor evidence="18">
        <name>Co(2+)</name>
        <dbReference type="ChEBI" id="CHEBI:48828"/>
    </cofactor>
    <cofactor evidence="18">
        <name>Zn(2+)</name>
        <dbReference type="ChEBI" id="CHEBI:29105"/>
    </cofactor>
    <text evidence="18">Binds 1 divalent metal cation per subunit. Can use either Co(2+) or Zn(2+).</text>
</comment>
<dbReference type="GO" id="GO:0000166">
    <property type="term" value="F:nucleotide binding"/>
    <property type="evidence" value="ECO:0007669"/>
    <property type="project" value="UniProtKB-KW"/>
</dbReference>
<keyword evidence="11 18" id="KW-0479">Metal-binding</keyword>
<evidence type="ECO:0000256" key="1">
    <source>
        <dbReference type="ARBA" id="ARBA00001393"/>
    </source>
</evidence>
<name>A0A1M5CPQ8_9BACI</name>
<evidence type="ECO:0000256" key="9">
    <source>
        <dbReference type="ARBA" id="ARBA00022490"/>
    </source>
</evidence>
<feature type="binding site" evidence="18">
    <location>
        <position position="138"/>
    </location>
    <ligand>
        <name>NAD(+)</name>
        <dbReference type="ChEBI" id="CHEBI:57540"/>
    </ligand>
</feature>
<accession>A0A1M5CPQ8</accession>
<protein>
    <recommendedName>
        <fullName evidence="8 18">3-dehydroquinate synthase</fullName>
        <shortName evidence="18">DHQS</shortName>
        <ecNumber evidence="7 18">4.2.3.4</ecNumber>
    </recommendedName>
</protein>
<dbReference type="UniPathway" id="UPA00053">
    <property type="reaction ID" value="UER00085"/>
</dbReference>
<feature type="binding site" evidence="18">
    <location>
        <position position="147"/>
    </location>
    <ligand>
        <name>NAD(+)</name>
        <dbReference type="ChEBI" id="CHEBI:57540"/>
    </ligand>
</feature>
<feature type="binding site" evidence="18">
    <location>
        <begin position="165"/>
        <end position="168"/>
    </location>
    <ligand>
        <name>NAD(+)</name>
        <dbReference type="ChEBI" id="CHEBI:57540"/>
    </ligand>
</feature>
<evidence type="ECO:0000256" key="11">
    <source>
        <dbReference type="ARBA" id="ARBA00022723"/>
    </source>
</evidence>
<dbReference type="GO" id="GO:0008652">
    <property type="term" value="P:amino acid biosynthetic process"/>
    <property type="evidence" value="ECO:0007669"/>
    <property type="project" value="UniProtKB-KW"/>
</dbReference>
<evidence type="ECO:0000256" key="3">
    <source>
        <dbReference type="ARBA" id="ARBA00001947"/>
    </source>
</evidence>
<feature type="binding site" evidence="18">
    <location>
        <begin position="126"/>
        <end position="127"/>
    </location>
    <ligand>
        <name>NAD(+)</name>
        <dbReference type="ChEBI" id="CHEBI:57540"/>
    </ligand>
</feature>
<evidence type="ECO:0000256" key="10">
    <source>
        <dbReference type="ARBA" id="ARBA00022605"/>
    </source>
</evidence>
<proteinExistence type="inferred from homology"/>
<evidence type="ECO:0000256" key="15">
    <source>
        <dbReference type="ARBA" id="ARBA00023141"/>
    </source>
</evidence>
<feature type="binding site" evidence="18">
    <location>
        <position position="180"/>
    </location>
    <ligand>
        <name>Zn(2+)</name>
        <dbReference type="ChEBI" id="CHEBI:29105"/>
    </ligand>
</feature>
<dbReference type="PANTHER" id="PTHR43622">
    <property type="entry name" value="3-DEHYDROQUINATE SYNTHASE"/>
    <property type="match status" value="1"/>
</dbReference>
<keyword evidence="12 18" id="KW-0547">Nucleotide-binding</keyword>
<dbReference type="InterPro" id="IPR030960">
    <property type="entry name" value="DHQS/DOIS_N"/>
</dbReference>
<dbReference type="Proteomes" id="UP000183988">
    <property type="component" value="Unassembled WGS sequence"/>
</dbReference>
<evidence type="ECO:0000313" key="21">
    <source>
        <dbReference type="EMBL" id="SHF56719.1"/>
    </source>
</evidence>
<comment type="pathway">
    <text evidence="5 18">Metabolic intermediate biosynthesis; chorismate biosynthesis; chorismate from D-erythrose 4-phosphate and phosphoenolpyruvate: step 2/7.</text>
</comment>
<evidence type="ECO:0000256" key="16">
    <source>
        <dbReference type="ARBA" id="ARBA00023239"/>
    </source>
</evidence>
<dbReference type="NCBIfam" id="TIGR01357">
    <property type="entry name" value="aroB"/>
    <property type="match status" value="1"/>
</dbReference>
<evidence type="ECO:0000256" key="12">
    <source>
        <dbReference type="ARBA" id="ARBA00022741"/>
    </source>
</evidence>
<evidence type="ECO:0000256" key="17">
    <source>
        <dbReference type="ARBA" id="ARBA00023285"/>
    </source>
</evidence>
<feature type="binding site" evidence="18">
    <location>
        <begin position="102"/>
        <end position="106"/>
    </location>
    <ligand>
        <name>NAD(+)</name>
        <dbReference type="ChEBI" id="CHEBI:57540"/>
    </ligand>
</feature>
<keyword evidence="9 18" id="KW-0963">Cytoplasm</keyword>
<comment type="caution">
    <text evidence="18">Lacks conserved residue(s) required for the propagation of feature annotation.</text>
</comment>
<keyword evidence="15 18" id="KW-0057">Aromatic amino acid biosynthesis</keyword>
<feature type="domain" description="3-dehydroquinate synthase N-terminal" evidence="19">
    <location>
        <begin position="64"/>
        <end position="175"/>
    </location>
</feature>
<keyword evidence="17 18" id="KW-0170">Cobalt</keyword>
<dbReference type="HAMAP" id="MF_00110">
    <property type="entry name" value="DHQ_synthase"/>
    <property type="match status" value="1"/>
</dbReference>
<evidence type="ECO:0000256" key="6">
    <source>
        <dbReference type="ARBA" id="ARBA00005412"/>
    </source>
</evidence>
<comment type="cofactor">
    <cofactor evidence="3">
        <name>Zn(2+)</name>
        <dbReference type="ChEBI" id="CHEBI:29105"/>
    </cofactor>
</comment>
<keyword evidence="16 18" id="KW-0456">Lyase</keyword>
<dbReference type="GO" id="GO:0046872">
    <property type="term" value="F:metal ion binding"/>
    <property type="evidence" value="ECO:0007669"/>
    <property type="project" value="UniProtKB-KW"/>
</dbReference>
<evidence type="ECO:0000256" key="14">
    <source>
        <dbReference type="ARBA" id="ARBA00023027"/>
    </source>
</evidence>
<dbReference type="Pfam" id="PF24621">
    <property type="entry name" value="DHQS_C"/>
    <property type="match status" value="1"/>
</dbReference>
<dbReference type="EC" id="4.2.3.4" evidence="7 18"/>
<feature type="binding site" evidence="18">
    <location>
        <position position="258"/>
    </location>
    <ligand>
        <name>Zn(2+)</name>
        <dbReference type="ChEBI" id="CHEBI:29105"/>
    </ligand>
</feature>
<dbReference type="Gene3D" id="1.20.1090.10">
    <property type="entry name" value="Dehydroquinate synthase-like - alpha domain"/>
    <property type="match status" value="1"/>
</dbReference>
<comment type="catalytic activity">
    <reaction evidence="1 18">
        <text>7-phospho-2-dehydro-3-deoxy-D-arabino-heptonate = 3-dehydroquinate + phosphate</text>
        <dbReference type="Rhea" id="RHEA:21968"/>
        <dbReference type="ChEBI" id="CHEBI:32364"/>
        <dbReference type="ChEBI" id="CHEBI:43474"/>
        <dbReference type="ChEBI" id="CHEBI:58394"/>
        <dbReference type="EC" id="4.2.3.4"/>
    </reaction>
</comment>
<keyword evidence="22" id="KW-1185">Reference proteome</keyword>
<comment type="function">
    <text evidence="18">Catalyzes the conversion of 3-deoxy-D-arabino-heptulosonate 7-phosphate (DAHP) to dehydroquinate (DHQ).</text>
</comment>
<evidence type="ECO:0000259" key="20">
    <source>
        <dbReference type="Pfam" id="PF24621"/>
    </source>
</evidence>
<comment type="cofactor">
    <cofactor evidence="2 18">
        <name>NAD(+)</name>
        <dbReference type="ChEBI" id="CHEBI:57540"/>
    </cofactor>
</comment>
<comment type="subcellular location">
    <subcellularLocation>
        <location evidence="4 18">Cytoplasm</location>
    </subcellularLocation>
</comment>
<evidence type="ECO:0000256" key="5">
    <source>
        <dbReference type="ARBA" id="ARBA00004661"/>
    </source>
</evidence>
<keyword evidence="14 18" id="KW-0520">NAD</keyword>
<keyword evidence="13 18" id="KW-0862">Zinc</keyword>